<proteinExistence type="predicted"/>
<gene>
    <name evidence="1" type="ORF">FJZ00_06130</name>
</gene>
<evidence type="ECO:0000313" key="2">
    <source>
        <dbReference type="Proteomes" id="UP000703893"/>
    </source>
</evidence>
<name>A0A937X5T8_9BACT</name>
<reference evidence="1 2" key="1">
    <citation type="submission" date="2019-03" db="EMBL/GenBank/DDBJ databases">
        <title>Lake Tanganyika Metagenome-Assembled Genomes (MAGs).</title>
        <authorList>
            <person name="Tran P."/>
        </authorList>
    </citation>
    <scope>NUCLEOTIDE SEQUENCE [LARGE SCALE GENOMIC DNA]</scope>
    <source>
        <strain evidence="1">K_DeepCast_65m_m2_236</strain>
    </source>
</reference>
<evidence type="ECO:0000313" key="1">
    <source>
        <dbReference type="EMBL" id="MBM3274709.1"/>
    </source>
</evidence>
<sequence>MPFQGATLYGEAPECGLGLDDLRLLRDAFGEHLDVLLPHMQRHHSHVYIPLSAPDDGYHASFSGRFTLEDLRPFFRQAPNALTVVDGRPWGYLRVRLMAIADDLSFERIAEVEVLSAQETEEAGFELFWAEPEQKPTQIRIYDRRPGEGQQAIGGLVTQWGDKIRKTQILTAAEKTALLAAT</sequence>
<dbReference type="EMBL" id="VGJX01000302">
    <property type="protein sequence ID" value="MBM3274709.1"/>
    <property type="molecule type" value="Genomic_DNA"/>
</dbReference>
<protein>
    <submittedName>
        <fullName evidence="1">Uncharacterized protein</fullName>
    </submittedName>
</protein>
<comment type="caution">
    <text evidence="1">The sequence shown here is derived from an EMBL/GenBank/DDBJ whole genome shotgun (WGS) entry which is preliminary data.</text>
</comment>
<dbReference type="AlphaFoldDB" id="A0A937X5T8"/>
<accession>A0A937X5T8</accession>
<organism evidence="1 2">
    <name type="scientific">Candidatus Tanganyikabacteria bacterium</name>
    <dbReference type="NCBI Taxonomy" id="2961651"/>
    <lineage>
        <taxon>Bacteria</taxon>
        <taxon>Bacillati</taxon>
        <taxon>Candidatus Sericytochromatia</taxon>
        <taxon>Candidatus Tanganyikabacteria</taxon>
    </lineage>
</organism>
<dbReference type="Proteomes" id="UP000703893">
    <property type="component" value="Unassembled WGS sequence"/>
</dbReference>